<keyword evidence="4" id="KW-0444">Lipid biosynthesis</keyword>
<evidence type="ECO:0000256" key="3">
    <source>
        <dbReference type="ARBA" id="ARBA00019082"/>
    </source>
</evidence>
<comment type="subcellular location">
    <subcellularLocation>
        <location evidence="1">Membrane</location>
        <topology evidence="1">Multi-pass membrane protein</topology>
    </subcellularLocation>
</comment>
<accession>A0A8S1J736</accession>
<keyword evidence="10" id="KW-0594">Phospholipid biosynthesis</keyword>
<dbReference type="PANTHER" id="PTHR31201:SF1">
    <property type="entry name" value="GLYCEROPHOSPHOCHOLINE ACYLTRANSFERASE 1"/>
    <property type="match status" value="1"/>
</dbReference>
<dbReference type="GO" id="GO:0006656">
    <property type="term" value="P:phosphatidylcholine biosynthetic process"/>
    <property type="evidence" value="ECO:0007669"/>
    <property type="project" value="TreeGrafter"/>
</dbReference>
<dbReference type="GO" id="GO:0016746">
    <property type="term" value="F:acyltransferase activity"/>
    <property type="evidence" value="ECO:0007669"/>
    <property type="project" value="UniProtKB-KW"/>
</dbReference>
<protein>
    <recommendedName>
        <fullName evidence="3">Glycerophosphocholine acyltransferase 1</fullName>
    </recommendedName>
</protein>
<feature type="transmembrane region" description="Helical" evidence="14">
    <location>
        <begin position="333"/>
        <end position="355"/>
    </location>
</feature>
<dbReference type="PANTHER" id="PTHR31201">
    <property type="entry name" value="OS01G0585100 PROTEIN"/>
    <property type="match status" value="1"/>
</dbReference>
<evidence type="ECO:0000256" key="11">
    <source>
        <dbReference type="ARBA" id="ARBA00023264"/>
    </source>
</evidence>
<evidence type="ECO:0000256" key="1">
    <source>
        <dbReference type="ARBA" id="ARBA00004141"/>
    </source>
</evidence>
<reference evidence="15" key="1">
    <citation type="submission" date="2020-12" db="EMBL/GenBank/DDBJ databases">
        <authorList>
            <person name="Iha C."/>
        </authorList>
    </citation>
    <scope>NUCLEOTIDE SEQUENCE</scope>
</reference>
<feature type="transmembrane region" description="Helical" evidence="14">
    <location>
        <begin position="97"/>
        <end position="114"/>
    </location>
</feature>
<evidence type="ECO:0000256" key="2">
    <source>
        <dbReference type="ARBA" id="ARBA00006675"/>
    </source>
</evidence>
<evidence type="ECO:0000256" key="7">
    <source>
        <dbReference type="ARBA" id="ARBA00022989"/>
    </source>
</evidence>
<evidence type="ECO:0000256" key="9">
    <source>
        <dbReference type="ARBA" id="ARBA00023136"/>
    </source>
</evidence>
<keyword evidence="5" id="KW-0808">Transferase</keyword>
<keyword evidence="7 14" id="KW-1133">Transmembrane helix</keyword>
<feature type="transmembrane region" description="Helical" evidence="14">
    <location>
        <begin position="171"/>
        <end position="191"/>
    </location>
</feature>
<feature type="transmembrane region" description="Helical" evidence="14">
    <location>
        <begin position="242"/>
        <end position="264"/>
    </location>
</feature>
<keyword evidence="11" id="KW-1208">Phospholipid metabolism</keyword>
<evidence type="ECO:0000256" key="4">
    <source>
        <dbReference type="ARBA" id="ARBA00022516"/>
    </source>
</evidence>
<feature type="region of interest" description="Disordered" evidence="13">
    <location>
        <begin position="1"/>
        <end position="27"/>
    </location>
</feature>
<dbReference type="OrthoDB" id="406287at2759"/>
<name>A0A8S1J736_9CHLO</name>
<evidence type="ECO:0000256" key="14">
    <source>
        <dbReference type="SAM" id="Phobius"/>
    </source>
</evidence>
<proteinExistence type="inferred from homology"/>
<dbReference type="Pfam" id="PF10998">
    <property type="entry name" value="DUF2838"/>
    <property type="match status" value="1"/>
</dbReference>
<comment type="similarity">
    <text evidence="2">Belongs to the GPC1 family.</text>
</comment>
<evidence type="ECO:0000313" key="15">
    <source>
        <dbReference type="EMBL" id="CAD7703002.1"/>
    </source>
</evidence>
<evidence type="ECO:0000256" key="5">
    <source>
        <dbReference type="ARBA" id="ARBA00022679"/>
    </source>
</evidence>
<dbReference type="Proteomes" id="UP000708148">
    <property type="component" value="Unassembled WGS sequence"/>
</dbReference>
<keyword evidence="6 14" id="KW-0812">Transmembrane</keyword>
<evidence type="ECO:0000256" key="12">
    <source>
        <dbReference type="ARBA" id="ARBA00023315"/>
    </source>
</evidence>
<dbReference type="EMBL" id="CAJHUC010002030">
    <property type="protein sequence ID" value="CAD7703002.1"/>
    <property type="molecule type" value="Genomic_DNA"/>
</dbReference>
<evidence type="ECO:0000256" key="10">
    <source>
        <dbReference type="ARBA" id="ARBA00023209"/>
    </source>
</evidence>
<dbReference type="AlphaFoldDB" id="A0A8S1J736"/>
<dbReference type="GO" id="GO:0016020">
    <property type="term" value="C:membrane"/>
    <property type="evidence" value="ECO:0007669"/>
    <property type="project" value="UniProtKB-SubCell"/>
</dbReference>
<comment type="caution">
    <text evidence="15">The sequence shown here is derived from an EMBL/GenBank/DDBJ whole genome shotgun (WGS) entry which is preliminary data.</text>
</comment>
<keyword evidence="12" id="KW-0012">Acyltransferase</keyword>
<organism evidence="15 16">
    <name type="scientific">Ostreobium quekettii</name>
    <dbReference type="NCBI Taxonomy" id="121088"/>
    <lineage>
        <taxon>Eukaryota</taxon>
        <taxon>Viridiplantae</taxon>
        <taxon>Chlorophyta</taxon>
        <taxon>core chlorophytes</taxon>
        <taxon>Ulvophyceae</taxon>
        <taxon>TCBD clade</taxon>
        <taxon>Bryopsidales</taxon>
        <taxon>Ostreobineae</taxon>
        <taxon>Ostreobiaceae</taxon>
        <taxon>Ostreobium</taxon>
    </lineage>
</organism>
<keyword evidence="8" id="KW-0443">Lipid metabolism</keyword>
<keyword evidence="16" id="KW-1185">Reference proteome</keyword>
<evidence type="ECO:0000256" key="6">
    <source>
        <dbReference type="ARBA" id="ARBA00022692"/>
    </source>
</evidence>
<sequence>MDEEPAPEPGSPAPSGDGNESPGEELSSLQLAVDTLTCFPDVLDHDTKGEEDLGDSGDYEQFDVGTFDFRMRSFLKRQVKKHLFKVTHKRIKFGDKIAFVLGTVNLWLCAYWLGCCRSTFHKTYSAKAVFLFTTRFLLYKQQKMHYYFFDFCYFANGLLLFSLWVMPTSAFLFKVCFAYNTGILAWSILAFRNSLVFHSLDKVTSLFLHYEPMIVSWTLRWYPDCELLGNCTTDGRIASEQATAAELLLYPIPFYLLWATIYYLKIFVFSEKKIQERGYSTLFKYMTSNKKSGFAKFVLRFPHRWQPVVFLGFHLTFFMTALVFVFFCWRSYWAHTALISCLSFVSVWNGANFYFEVFATKYMKTVETRVAEKKQD</sequence>
<feature type="transmembrane region" description="Helical" evidence="14">
    <location>
        <begin position="146"/>
        <end position="165"/>
    </location>
</feature>
<feature type="transmembrane region" description="Helical" evidence="14">
    <location>
        <begin position="308"/>
        <end position="327"/>
    </location>
</feature>
<keyword evidence="9 14" id="KW-0472">Membrane</keyword>
<evidence type="ECO:0000313" key="16">
    <source>
        <dbReference type="Proteomes" id="UP000708148"/>
    </source>
</evidence>
<dbReference type="InterPro" id="IPR021261">
    <property type="entry name" value="GPCAT"/>
</dbReference>
<evidence type="ECO:0000256" key="8">
    <source>
        <dbReference type="ARBA" id="ARBA00023098"/>
    </source>
</evidence>
<evidence type="ECO:0000256" key="13">
    <source>
        <dbReference type="SAM" id="MobiDB-lite"/>
    </source>
</evidence>
<gene>
    <name evidence="15" type="ORF">OSTQU699_LOCUS8359</name>
</gene>